<evidence type="ECO:0000256" key="12">
    <source>
        <dbReference type="RuleBase" id="RU363047"/>
    </source>
</evidence>
<proteinExistence type="inferred from homology"/>
<dbReference type="PROSITE" id="PS50262">
    <property type="entry name" value="G_PROTEIN_RECEP_F1_2"/>
    <property type="match status" value="1"/>
</dbReference>
<dbReference type="CDD" id="cd13954">
    <property type="entry name" value="7tmA_OR"/>
    <property type="match status" value="1"/>
</dbReference>
<dbReference type="InterPro" id="IPR047132">
    <property type="entry name" value="Olfact_rcpt_6C-like"/>
</dbReference>
<sequence length="292" mass="32733">MLTLFGNITIILLTRTNESLRTPMYFFLNNFSILEIGYTAVTVPRMLSDLISGNMAISFNSCITQMYFFFLFGTTEFFILALMGFDRYLAICQPLYYNNIMSTQFCLQLVLVSWISGCMVPIVPTIVLSQKPFCGSKIINHFFCDVGPLVKLSSSDTAFLDTFVLIISAVVVLGSLFLVTVSYVLIISAILLIASSSGRSKAFSTCTSHFCVVTIFFGTVIFMYVRPSSGENHEMDKAVSVFYSVVTPALNPLIYSLRNKEVKNALVKVLHKKRHFLEQSEVIPSVKLKEYS</sequence>
<dbReference type="EMBL" id="DYDO01000012">
    <property type="protein sequence ID" value="DBA15243.1"/>
    <property type="molecule type" value="Genomic_DNA"/>
</dbReference>
<keyword evidence="7 11" id="KW-0297">G-protein coupled receptor</keyword>
<dbReference type="PANTHER" id="PTHR26454:SF18">
    <property type="entry name" value="OLFACTORY RECEPTOR 6C76"/>
    <property type="match status" value="1"/>
</dbReference>
<evidence type="ECO:0000259" key="13">
    <source>
        <dbReference type="PROSITE" id="PS50262"/>
    </source>
</evidence>
<feature type="transmembrane region" description="Helical" evidence="12">
    <location>
        <begin position="25"/>
        <end position="47"/>
    </location>
</feature>
<keyword evidence="4 11" id="KW-0812">Transmembrane</keyword>
<keyword evidence="15" id="KW-1185">Reference proteome</keyword>
<evidence type="ECO:0000256" key="10">
    <source>
        <dbReference type="ARBA" id="ARBA00023224"/>
    </source>
</evidence>
<feature type="transmembrane region" description="Helical" evidence="12">
    <location>
        <begin position="206"/>
        <end position="226"/>
    </location>
</feature>
<comment type="caution">
    <text evidence="14">The sequence shown here is derived from an EMBL/GenBank/DDBJ whole genome shotgun (WGS) entry which is preliminary data.</text>
</comment>
<evidence type="ECO:0000313" key="15">
    <source>
        <dbReference type="Proteomes" id="UP001181693"/>
    </source>
</evidence>
<feature type="domain" description="G-protein coupled receptors family 1 profile" evidence="13">
    <location>
        <begin position="6"/>
        <end position="255"/>
    </location>
</feature>
<keyword evidence="5 12" id="KW-0552">Olfaction</keyword>
<feature type="transmembrane region" description="Helical" evidence="12">
    <location>
        <begin position="238"/>
        <end position="257"/>
    </location>
</feature>
<dbReference type="PROSITE" id="PS00237">
    <property type="entry name" value="G_PROTEIN_RECEP_F1_1"/>
    <property type="match status" value="1"/>
</dbReference>
<evidence type="ECO:0000256" key="3">
    <source>
        <dbReference type="ARBA" id="ARBA00022606"/>
    </source>
</evidence>
<keyword evidence="6 12" id="KW-1133">Transmembrane helix</keyword>
<evidence type="ECO:0000256" key="5">
    <source>
        <dbReference type="ARBA" id="ARBA00022725"/>
    </source>
</evidence>
<feature type="transmembrane region" description="Helical" evidence="12">
    <location>
        <begin position="105"/>
        <end position="127"/>
    </location>
</feature>
<evidence type="ECO:0000256" key="1">
    <source>
        <dbReference type="ARBA" id="ARBA00004651"/>
    </source>
</evidence>
<name>A0AAV2ZMY8_PYXAD</name>
<feature type="transmembrane region" description="Helical" evidence="12">
    <location>
        <begin position="163"/>
        <end position="194"/>
    </location>
</feature>
<evidence type="ECO:0000256" key="2">
    <source>
        <dbReference type="ARBA" id="ARBA00022475"/>
    </source>
</evidence>
<keyword evidence="10 11" id="KW-0807">Transducer</keyword>
<dbReference type="InterPro" id="IPR017452">
    <property type="entry name" value="GPCR_Rhodpsn_7TM"/>
</dbReference>
<dbReference type="Pfam" id="PF13853">
    <property type="entry name" value="7tm_4"/>
    <property type="match status" value="1"/>
</dbReference>
<accession>A0AAV2ZMY8</accession>
<protein>
    <recommendedName>
        <fullName evidence="12">Olfactory receptor</fullName>
    </recommendedName>
</protein>
<evidence type="ECO:0000256" key="7">
    <source>
        <dbReference type="ARBA" id="ARBA00023040"/>
    </source>
</evidence>
<comment type="subcellular location">
    <subcellularLocation>
        <location evidence="1 12">Cell membrane</location>
        <topology evidence="1 12">Multi-pass membrane protein</topology>
    </subcellularLocation>
</comment>
<evidence type="ECO:0000256" key="6">
    <source>
        <dbReference type="ARBA" id="ARBA00022989"/>
    </source>
</evidence>
<organism evidence="14 15">
    <name type="scientific">Pyxicephalus adspersus</name>
    <name type="common">African bullfrog</name>
    <dbReference type="NCBI Taxonomy" id="30357"/>
    <lineage>
        <taxon>Eukaryota</taxon>
        <taxon>Metazoa</taxon>
        <taxon>Chordata</taxon>
        <taxon>Craniata</taxon>
        <taxon>Vertebrata</taxon>
        <taxon>Euteleostomi</taxon>
        <taxon>Amphibia</taxon>
        <taxon>Batrachia</taxon>
        <taxon>Anura</taxon>
        <taxon>Neobatrachia</taxon>
        <taxon>Ranoidea</taxon>
        <taxon>Pyxicephalidae</taxon>
        <taxon>Pyxicephalinae</taxon>
        <taxon>Pyxicephalus</taxon>
    </lineage>
</organism>
<evidence type="ECO:0000256" key="4">
    <source>
        <dbReference type="ARBA" id="ARBA00022692"/>
    </source>
</evidence>
<evidence type="ECO:0000313" key="14">
    <source>
        <dbReference type="EMBL" id="DBA15243.1"/>
    </source>
</evidence>
<evidence type="ECO:0000256" key="9">
    <source>
        <dbReference type="ARBA" id="ARBA00023170"/>
    </source>
</evidence>
<keyword evidence="8 12" id="KW-0472">Membrane</keyword>
<dbReference type="AlphaFoldDB" id="A0AAV2ZMY8"/>
<comment type="similarity">
    <text evidence="11">Belongs to the G-protein coupled receptor 1 family.</text>
</comment>
<dbReference type="GO" id="GO:0004930">
    <property type="term" value="F:G protein-coupled receptor activity"/>
    <property type="evidence" value="ECO:0007669"/>
    <property type="project" value="UniProtKB-KW"/>
</dbReference>
<evidence type="ECO:0000256" key="8">
    <source>
        <dbReference type="ARBA" id="ARBA00023136"/>
    </source>
</evidence>
<dbReference type="GO" id="GO:0004984">
    <property type="term" value="F:olfactory receptor activity"/>
    <property type="evidence" value="ECO:0007669"/>
    <property type="project" value="InterPro"/>
</dbReference>
<reference evidence="14" key="1">
    <citation type="thesis" date="2020" institute="ProQuest LLC" country="789 East Eisenhower Parkway, Ann Arbor, MI, USA">
        <title>Comparative Genomics and Chromosome Evolution.</title>
        <authorList>
            <person name="Mudd A.B."/>
        </authorList>
    </citation>
    <scope>NUCLEOTIDE SEQUENCE</scope>
    <source>
        <strain evidence="14">1538</strain>
        <tissue evidence="14">Blood</tissue>
    </source>
</reference>
<dbReference type="PANTHER" id="PTHR26454">
    <property type="entry name" value="OLFACTORY RECEPTOR"/>
    <property type="match status" value="1"/>
</dbReference>
<feature type="transmembrane region" description="Helical" evidence="12">
    <location>
        <begin position="67"/>
        <end position="85"/>
    </location>
</feature>
<keyword evidence="3 12" id="KW-0716">Sensory transduction</keyword>
<dbReference type="FunFam" id="1.20.1070.10:FF:000001">
    <property type="entry name" value="Olfactory receptor"/>
    <property type="match status" value="1"/>
</dbReference>
<gene>
    <name evidence="14" type="ORF">GDO54_004484</name>
</gene>
<dbReference type="GO" id="GO:0005886">
    <property type="term" value="C:plasma membrane"/>
    <property type="evidence" value="ECO:0007669"/>
    <property type="project" value="UniProtKB-SubCell"/>
</dbReference>
<dbReference type="SUPFAM" id="SSF81321">
    <property type="entry name" value="Family A G protein-coupled receptor-like"/>
    <property type="match status" value="1"/>
</dbReference>
<dbReference type="Gene3D" id="1.20.1070.10">
    <property type="entry name" value="Rhodopsin 7-helix transmembrane proteins"/>
    <property type="match status" value="1"/>
</dbReference>
<dbReference type="InterPro" id="IPR000725">
    <property type="entry name" value="Olfact_rcpt"/>
</dbReference>
<keyword evidence="9 11" id="KW-0675">Receptor</keyword>
<dbReference type="PRINTS" id="PR00245">
    <property type="entry name" value="OLFACTORYR"/>
</dbReference>
<keyword evidence="2 12" id="KW-1003">Cell membrane</keyword>
<dbReference type="PRINTS" id="PR00237">
    <property type="entry name" value="GPCRRHODOPSN"/>
</dbReference>
<dbReference type="InterPro" id="IPR000276">
    <property type="entry name" value="GPCR_Rhodpsn"/>
</dbReference>
<dbReference type="Proteomes" id="UP001181693">
    <property type="component" value="Unassembled WGS sequence"/>
</dbReference>
<evidence type="ECO:0000256" key="11">
    <source>
        <dbReference type="RuleBase" id="RU000688"/>
    </source>
</evidence>